<protein>
    <submittedName>
        <fullName evidence="1">Fatty acid synthase</fullName>
    </submittedName>
</protein>
<accession>A0A8X6I9K3</accession>
<dbReference type="Proteomes" id="UP000886998">
    <property type="component" value="Unassembled WGS sequence"/>
</dbReference>
<sequence length="90" mass="10375">MDANDVYKELKLRGYEYGPNFQVIIGADIEGIPVYQNKYAQKVTSGGVELKNLNVEFAPRHAIKQIPLLEEYHFVPYQEENILSKSNKRC</sequence>
<proteinExistence type="predicted"/>
<name>A0A8X6I9K3_9ARAC</name>
<keyword evidence="2" id="KW-1185">Reference proteome</keyword>
<dbReference type="OrthoDB" id="6432380at2759"/>
<dbReference type="EMBL" id="BMAV01024766">
    <property type="protein sequence ID" value="GFS36009.1"/>
    <property type="molecule type" value="Genomic_DNA"/>
</dbReference>
<dbReference type="AlphaFoldDB" id="A0A8X6I9K3"/>
<evidence type="ECO:0000313" key="1">
    <source>
        <dbReference type="EMBL" id="GFS36009.1"/>
    </source>
</evidence>
<evidence type="ECO:0000313" key="2">
    <source>
        <dbReference type="Proteomes" id="UP000886998"/>
    </source>
</evidence>
<gene>
    <name evidence="1" type="primary">FASN_30</name>
    <name evidence="1" type="ORF">TNIN_67351</name>
</gene>
<dbReference type="Gene3D" id="3.10.129.110">
    <property type="entry name" value="Polyketide synthase dehydratase"/>
    <property type="match status" value="1"/>
</dbReference>
<reference evidence="1" key="1">
    <citation type="submission" date="2020-08" db="EMBL/GenBank/DDBJ databases">
        <title>Multicomponent nature underlies the extraordinary mechanical properties of spider dragline silk.</title>
        <authorList>
            <person name="Kono N."/>
            <person name="Nakamura H."/>
            <person name="Mori M."/>
            <person name="Yoshida Y."/>
            <person name="Ohtoshi R."/>
            <person name="Malay A.D."/>
            <person name="Moran D.A.P."/>
            <person name="Tomita M."/>
            <person name="Numata K."/>
            <person name="Arakawa K."/>
        </authorList>
    </citation>
    <scope>NUCLEOTIDE SEQUENCE</scope>
</reference>
<comment type="caution">
    <text evidence="1">The sequence shown here is derived from an EMBL/GenBank/DDBJ whole genome shotgun (WGS) entry which is preliminary data.</text>
</comment>
<dbReference type="InterPro" id="IPR042104">
    <property type="entry name" value="PKS_dehydratase_sf"/>
</dbReference>
<organism evidence="1 2">
    <name type="scientific">Trichonephila inaurata madagascariensis</name>
    <dbReference type="NCBI Taxonomy" id="2747483"/>
    <lineage>
        <taxon>Eukaryota</taxon>
        <taxon>Metazoa</taxon>
        <taxon>Ecdysozoa</taxon>
        <taxon>Arthropoda</taxon>
        <taxon>Chelicerata</taxon>
        <taxon>Arachnida</taxon>
        <taxon>Araneae</taxon>
        <taxon>Araneomorphae</taxon>
        <taxon>Entelegynae</taxon>
        <taxon>Araneoidea</taxon>
        <taxon>Nephilidae</taxon>
        <taxon>Trichonephila</taxon>
        <taxon>Trichonephila inaurata</taxon>
    </lineage>
</organism>